<feature type="domain" description="ABC transporter" evidence="11">
    <location>
        <begin position="944"/>
        <end position="1183"/>
    </location>
</feature>
<dbReference type="InterPro" id="IPR003439">
    <property type="entry name" value="ABC_transporter-like_ATP-bd"/>
</dbReference>
<feature type="transmembrane region" description="Helical" evidence="10">
    <location>
        <begin position="356"/>
        <end position="374"/>
    </location>
</feature>
<feature type="domain" description="ABC transporter" evidence="11">
    <location>
        <begin position="420"/>
        <end position="656"/>
    </location>
</feature>
<dbReference type="SMART" id="SM00382">
    <property type="entry name" value="AAA"/>
    <property type="match status" value="2"/>
</dbReference>
<dbReference type="CDD" id="cd03249">
    <property type="entry name" value="ABC_MTABC3_MDL1_MDL2"/>
    <property type="match status" value="1"/>
</dbReference>
<dbReference type="InterPro" id="IPR011527">
    <property type="entry name" value="ABC1_TM_dom"/>
</dbReference>
<dbReference type="AlphaFoldDB" id="A0A814XYS3"/>
<feature type="transmembrane region" description="Helical" evidence="10">
    <location>
        <begin position="218"/>
        <end position="236"/>
    </location>
</feature>
<dbReference type="Gene3D" id="3.40.50.300">
    <property type="entry name" value="P-loop containing nucleotide triphosphate hydrolases"/>
    <property type="match status" value="2"/>
</dbReference>
<keyword evidence="4 10" id="KW-0812">Transmembrane</keyword>
<dbReference type="Gene3D" id="1.20.1560.10">
    <property type="entry name" value="ABC transporter type 1, transmembrane domain"/>
    <property type="match status" value="1"/>
</dbReference>
<evidence type="ECO:0000259" key="12">
    <source>
        <dbReference type="PROSITE" id="PS50929"/>
    </source>
</evidence>
<feature type="domain" description="ABC transmembrane type-1" evidence="12">
    <location>
        <begin position="56"/>
        <end position="385"/>
    </location>
</feature>
<dbReference type="PANTHER" id="PTHR43394:SF27">
    <property type="entry name" value="ATP-DEPENDENT TRANSLOCASE ABCB1-LIKE"/>
    <property type="match status" value="1"/>
</dbReference>
<dbReference type="InterPro" id="IPR027417">
    <property type="entry name" value="P-loop_NTPase"/>
</dbReference>
<dbReference type="FunFam" id="3.40.50.300:FF:000205">
    <property type="entry name" value="ABC transporter B family member 4"/>
    <property type="match status" value="1"/>
</dbReference>
<dbReference type="Proteomes" id="UP000663828">
    <property type="component" value="Unassembled WGS sequence"/>
</dbReference>
<dbReference type="PROSITE" id="PS50893">
    <property type="entry name" value="ABC_TRANSPORTER_2"/>
    <property type="match status" value="2"/>
</dbReference>
<dbReference type="GO" id="GO:0016887">
    <property type="term" value="F:ATP hydrolysis activity"/>
    <property type="evidence" value="ECO:0007669"/>
    <property type="project" value="InterPro"/>
</dbReference>
<dbReference type="InterPro" id="IPR036640">
    <property type="entry name" value="ABC1_TM_sf"/>
</dbReference>
<dbReference type="InterPro" id="IPR039421">
    <property type="entry name" value="Type_1_exporter"/>
</dbReference>
<accession>A0A814XYS3</accession>
<protein>
    <submittedName>
        <fullName evidence="13">Uncharacterized protein</fullName>
    </submittedName>
</protein>
<dbReference type="CDD" id="cd18578">
    <property type="entry name" value="ABC_6TM_Pgp_ABCB1_D2_like"/>
    <property type="match status" value="1"/>
</dbReference>
<feature type="transmembrane region" description="Helical" evidence="10">
    <location>
        <begin position="144"/>
        <end position="167"/>
    </location>
</feature>
<proteinExistence type="inferred from homology"/>
<feature type="transmembrane region" description="Helical" evidence="10">
    <location>
        <begin position="951"/>
        <end position="970"/>
    </location>
</feature>
<feature type="domain" description="ABC transmembrane type-1" evidence="12">
    <location>
        <begin position="738"/>
        <end position="975"/>
    </location>
</feature>
<dbReference type="SUPFAM" id="SSF52540">
    <property type="entry name" value="P-loop containing nucleoside triphosphate hydrolases"/>
    <property type="match status" value="2"/>
</dbReference>
<evidence type="ECO:0000256" key="4">
    <source>
        <dbReference type="ARBA" id="ARBA00022692"/>
    </source>
</evidence>
<keyword evidence="3" id="KW-0813">Transport</keyword>
<keyword evidence="9 10" id="KW-0472">Membrane</keyword>
<evidence type="ECO:0000313" key="14">
    <source>
        <dbReference type="Proteomes" id="UP000663828"/>
    </source>
</evidence>
<evidence type="ECO:0000256" key="7">
    <source>
        <dbReference type="ARBA" id="ARBA00022840"/>
    </source>
</evidence>
<gene>
    <name evidence="13" type="ORF">XAT740_LOCUS24796</name>
</gene>
<evidence type="ECO:0000259" key="11">
    <source>
        <dbReference type="PROSITE" id="PS50893"/>
    </source>
</evidence>
<comment type="subcellular location">
    <subcellularLocation>
        <location evidence="1">Membrane</location>
        <topology evidence="1">Multi-pass membrane protein</topology>
    </subcellularLocation>
</comment>
<keyword evidence="14" id="KW-1185">Reference proteome</keyword>
<dbReference type="GO" id="GO:0005524">
    <property type="term" value="F:ATP binding"/>
    <property type="evidence" value="ECO:0007669"/>
    <property type="project" value="UniProtKB-KW"/>
</dbReference>
<dbReference type="SUPFAM" id="SSF90123">
    <property type="entry name" value="ABC transporter transmembrane region"/>
    <property type="match status" value="2"/>
</dbReference>
<evidence type="ECO:0000256" key="10">
    <source>
        <dbReference type="SAM" id="Phobius"/>
    </source>
</evidence>
<evidence type="ECO:0000313" key="13">
    <source>
        <dbReference type="EMBL" id="CAF1222716.1"/>
    </source>
</evidence>
<keyword evidence="8 10" id="KW-1133">Transmembrane helix</keyword>
<feature type="transmembrane region" description="Helical" evidence="10">
    <location>
        <begin position="52"/>
        <end position="75"/>
    </location>
</feature>
<dbReference type="GO" id="GO:0015421">
    <property type="term" value="F:ABC-type oligopeptide transporter activity"/>
    <property type="evidence" value="ECO:0007669"/>
    <property type="project" value="TreeGrafter"/>
</dbReference>
<keyword evidence="6" id="KW-0547">Nucleotide-binding</keyword>
<feature type="transmembrane region" description="Helical" evidence="10">
    <location>
        <begin position="912"/>
        <end position="939"/>
    </location>
</feature>
<feature type="transmembrane region" description="Helical" evidence="10">
    <location>
        <begin position="719"/>
        <end position="743"/>
    </location>
</feature>
<keyword evidence="5" id="KW-0677">Repeat</keyword>
<dbReference type="Pfam" id="PF00005">
    <property type="entry name" value="ABC_tran"/>
    <property type="match status" value="2"/>
</dbReference>
<dbReference type="PROSITE" id="PS50929">
    <property type="entry name" value="ABC_TM1F"/>
    <property type="match status" value="2"/>
</dbReference>
<dbReference type="EMBL" id="CAJNOR010001937">
    <property type="protein sequence ID" value="CAF1222716.1"/>
    <property type="molecule type" value="Genomic_DNA"/>
</dbReference>
<evidence type="ECO:0000256" key="8">
    <source>
        <dbReference type="ARBA" id="ARBA00022989"/>
    </source>
</evidence>
<evidence type="ECO:0000256" key="9">
    <source>
        <dbReference type="ARBA" id="ARBA00023136"/>
    </source>
</evidence>
<feature type="transmembrane region" description="Helical" evidence="10">
    <location>
        <begin position="242"/>
        <end position="260"/>
    </location>
</feature>
<reference evidence="13" key="1">
    <citation type="submission" date="2021-02" db="EMBL/GenBank/DDBJ databases">
        <authorList>
            <person name="Nowell W R."/>
        </authorList>
    </citation>
    <scope>NUCLEOTIDE SEQUENCE</scope>
</reference>
<evidence type="ECO:0000256" key="1">
    <source>
        <dbReference type="ARBA" id="ARBA00004141"/>
    </source>
</evidence>
<dbReference type="InterPro" id="IPR017871">
    <property type="entry name" value="ABC_transporter-like_CS"/>
</dbReference>
<dbReference type="CDD" id="cd18577">
    <property type="entry name" value="ABC_6TM_Pgp_ABCB1_D1_like"/>
    <property type="match status" value="1"/>
</dbReference>
<evidence type="ECO:0000256" key="3">
    <source>
        <dbReference type="ARBA" id="ARBA00022448"/>
    </source>
</evidence>
<dbReference type="InterPro" id="IPR003593">
    <property type="entry name" value="AAA+_ATPase"/>
</dbReference>
<evidence type="ECO:0000256" key="6">
    <source>
        <dbReference type="ARBA" id="ARBA00022741"/>
    </source>
</evidence>
<feature type="transmembrane region" description="Helical" evidence="10">
    <location>
        <begin position="815"/>
        <end position="842"/>
    </location>
</feature>
<comment type="similarity">
    <text evidence="2">Belongs to the ABC transporter superfamily. ABCB family. Multidrug resistance exporter (TC 3.A.1.201) subfamily.</text>
</comment>
<evidence type="ECO:0000256" key="5">
    <source>
        <dbReference type="ARBA" id="ARBA00022737"/>
    </source>
</evidence>
<dbReference type="FunFam" id="1.20.1560.10:FF:000018">
    <property type="entry name" value="ATP-binding cassette subfamily B member 11"/>
    <property type="match status" value="1"/>
</dbReference>
<feature type="transmembrane region" description="Helical" evidence="10">
    <location>
        <begin position="321"/>
        <end position="344"/>
    </location>
</feature>
<dbReference type="GO" id="GO:0090374">
    <property type="term" value="P:oligopeptide export from mitochondrion"/>
    <property type="evidence" value="ECO:0007669"/>
    <property type="project" value="TreeGrafter"/>
</dbReference>
<name>A0A814XYS3_ADIRI</name>
<comment type="caution">
    <text evidence="13">The sequence shown here is derived from an EMBL/GenBank/DDBJ whole genome shotgun (WGS) entry which is preliminary data.</text>
</comment>
<evidence type="ECO:0000256" key="2">
    <source>
        <dbReference type="ARBA" id="ARBA00007577"/>
    </source>
</evidence>
<dbReference type="PROSITE" id="PS00211">
    <property type="entry name" value="ABC_TRANSPORTER_1"/>
    <property type="match status" value="2"/>
</dbReference>
<keyword evidence="7" id="KW-0067">ATP-binding</keyword>
<dbReference type="PANTHER" id="PTHR43394">
    <property type="entry name" value="ATP-DEPENDENT PERMEASE MDL1, MITOCHONDRIAL"/>
    <property type="match status" value="1"/>
</dbReference>
<dbReference type="Pfam" id="PF00664">
    <property type="entry name" value="ABC_membrane"/>
    <property type="match status" value="2"/>
</dbReference>
<organism evidence="13 14">
    <name type="scientific">Adineta ricciae</name>
    <name type="common">Rotifer</name>
    <dbReference type="NCBI Taxonomy" id="249248"/>
    <lineage>
        <taxon>Eukaryota</taxon>
        <taxon>Metazoa</taxon>
        <taxon>Spiralia</taxon>
        <taxon>Gnathifera</taxon>
        <taxon>Rotifera</taxon>
        <taxon>Eurotatoria</taxon>
        <taxon>Bdelloidea</taxon>
        <taxon>Adinetida</taxon>
        <taxon>Adinetidae</taxon>
        <taxon>Adineta</taxon>
    </lineage>
</organism>
<dbReference type="FunFam" id="3.40.50.300:FF:000913">
    <property type="entry name" value="ABC multidrug transporter SitT"/>
    <property type="match status" value="1"/>
</dbReference>
<sequence>MEDHTISTDNRNTNINKHQNLLQRLHNKQNEKKSTEAVSILNLFRYATLIDVLYILFATIAALGNGIAMPMLLLISGNLLNTFTNRTIQLCSLNFTMLSKDYCPLGVELTSINFYQTFSVCNLTALNLTNFNSDFKSETQRETLSLVAIGFSSIVLSYIQATLWRILAERQTQIIRRTLFRSILREEVVFFDKHKTGELNTHLTDDIDTIHNGIGDKLGSGIQLFASVIVGFAVGFAKGWKLTLVVLSTSSMILISTPLFSKLGMRLTKMELEENGKANAVAEEVFSSIRTVLCYNGQEKEQQRYEKFLDCAKTRNIQKSIINGIMIGMIWFIVYCCYALTFWYGTKLILEENYNIGDVYIVFLAVLIAIFNLGEIGPHFQAFSQAKVAVGTIWKMIDSSSITHNSSEIALKKDNLVGEIHFSNVHFCYPSRPDIKVLHNLSFDIKHGQTIALIGSSGSGKSTCIQLLQRFYDLNSGSITIDGIPVNDFNLKWLRQQIGVVNQEPVLFQTTIRENILLGKQTANDEEVHEVAKIANAHDFIMNLPEKYETMVGQRGTALSGGQKQRIAIARALISDPKILLLDEATSALDNESERIVQDALNHAAKNRTTIVIAHRLSTIRNADKIVVMHKGEIVEQGNHDSLMRIGGTYYKLVEAQKLHITDEQSTQSVRFSEQKRDSTNVEYIHEELYESFEEENSDLKKKKSNAVFAMLKMNSPEWIFIMIGCAACICTGAIVPGIGFLLSKFIGNFCFACSGEALTKRTRLKLFRTILSQEIAYFDDPKNSTGALCTRLATEASAIQGATGACMGFIFQNIAAFGTATVIGLVFSWQLTLVMLIFVLFMMTGKFLQNRLTIDSLIKDKKALENASKVAVEVIQNIRIVVQLTKEDHFFNIYSQCFTTSYRSSIRRAHIFGIFFSLNNSIGYFITATMFSFGSTLVSNGTISLEDLLLVYNCILFSTEHVILSAALIPDYGKATVAAENIMELFARAPSINNGSSDGDTILVDSMDIRKLNLQWYRSQIGIVSQEPVLFDMSIQENIAYGDNSRNNIPIEEIIQVAQNANIHEFIQSLPNGYETNCGVKGVQLSGGQKQRIAIARALLRKPKILLLDEATSALDTENEIIVQDALIRAQQNRTSITISHRLSTIQNADVICVIHNGTIVESGTHQELLALHGHYYHLLHKKFNS</sequence>
<dbReference type="GO" id="GO:0005743">
    <property type="term" value="C:mitochondrial inner membrane"/>
    <property type="evidence" value="ECO:0007669"/>
    <property type="project" value="TreeGrafter"/>
</dbReference>